<dbReference type="EMBL" id="JAPDHV010000002">
    <property type="protein sequence ID" value="MCW3160633.1"/>
    <property type="molecule type" value="Genomic_DNA"/>
</dbReference>
<dbReference type="InterPro" id="IPR013766">
    <property type="entry name" value="Thioredoxin_domain"/>
</dbReference>
<organism evidence="3 4">
    <name type="scientific">Chryseobacterium oryctis</name>
    <dbReference type="NCBI Taxonomy" id="2952618"/>
    <lineage>
        <taxon>Bacteria</taxon>
        <taxon>Pseudomonadati</taxon>
        <taxon>Bacteroidota</taxon>
        <taxon>Flavobacteriia</taxon>
        <taxon>Flavobacteriales</taxon>
        <taxon>Weeksellaceae</taxon>
        <taxon>Chryseobacterium group</taxon>
        <taxon>Chryseobacterium</taxon>
    </lineage>
</organism>
<dbReference type="InterPro" id="IPR036249">
    <property type="entry name" value="Thioredoxin-like_sf"/>
</dbReference>
<dbReference type="PANTHER" id="PTHR42852:SF17">
    <property type="entry name" value="THIOREDOXIN-LIKE PROTEIN HI_1115"/>
    <property type="match status" value="1"/>
</dbReference>
<evidence type="ECO:0000256" key="1">
    <source>
        <dbReference type="ARBA" id="ARBA00023284"/>
    </source>
</evidence>
<dbReference type="RefSeq" id="WP_264742582.1">
    <property type="nucleotide sequence ID" value="NZ_JAPDHV010000002.1"/>
</dbReference>
<dbReference type="InterPro" id="IPR017937">
    <property type="entry name" value="Thioredoxin_CS"/>
</dbReference>
<evidence type="ECO:0000313" key="3">
    <source>
        <dbReference type="EMBL" id="MCW3160633.1"/>
    </source>
</evidence>
<feature type="domain" description="Thioredoxin" evidence="2">
    <location>
        <begin position="17"/>
        <end position="161"/>
    </location>
</feature>
<dbReference type="PANTHER" id="PTHR42852">
    <property type="entry name" value="THIOL:DISULFIDE INTERCHANGE PROTEIN DSBE"/>
    <property type="match status" value="1"/>
</dbReference>
<protein>
    <submittedName>
        <fullName evidence="3">TlpA family protein disulfide reductase</fullName>
    </submittedName>
</protein>
<dbReference type="Pfam" id="PF13905">
    <property type="entry name" value="Thioredoxin_8"/>
    <property type="match status" value="1"/>
</dbReference>
<proteinExistence type="predicted"/>
<keyword evidence="4" id="KW-1185">Reference proteome</keyword>
<keyword evidence="1" id="KW-0676">Redox-active center</keyword>
<dbReference type="Proteomes" id="UP001163719">
    <property type="component" value="Unassembled WGS sequence"/>
</dbReference>
<reference evidence="3" key="1">
    <citation type="submission" date="2022-10" db="EMBL/GenBank/DDBJ databases">
        <title>Chryseobacterium babae sp. nov. isolated from the gut of the beetle Oryctes rhinoceros, and Chryseobacterium kimseyorum sp. nov., isolated from a stick insect rearing cage.</title>
        <authorList>
            <person name="Shelomi M."/>
            <person name="Han C.-J."/>
            <person name="Chen W.-M."/>
            <person name="Chen H.-K."/>
            <person name="Liaw S.-J."/>
            <person name="Muhle E."/>
            <person name="Clermont D."/>
        </authorList>
    </citation>
    <scope>NUCLEOTIDE SEQUENCE</scope>
    <source>
        <strain evidence="3">WLa1L2M3</strain>
    </source>
</reference>
<dbReference type="PROSITE" id="PS51352">
    <property type="entry name" value="THIOREDOXIN_2"/>
    <property type="match status" value="1"/>
</dbReference>
<accession>A0ABT3HLY3</accession>
<dbReference type="SUPFAM" id="SSF52833">
    <property type="entry name" value="Thioredoxin-like"/>
    <property type="match status" value="1"/>
</dbReference>
<dbReference type="Gene3D" id="3.40.30.10">
    <property type="entry name" value="Glutaredoxin"/>
    <property type="match status" value="1"/>
</dbReference>
<evidence type="ECO:0000313" key="4">
    <source>
        <dbReference type="Proteomes" id="UP001163719"/>
    </source>
</evidence>
<dbReference type="CDD" id="cd02966">
    <property type="entry name" value="TlpA_like_family"/>
    <property type="match status" value="1"/>
</dbReference>
<dbReference type="InterPro" id="IPR050553">
    <property type="entry name" value="Thioredoxin_ResA/DsbE_sf"/>
</dbReference>
<dbReference type="PROSITE" id="PS00194">
    <property type="entry name" value="THIOREDOXIN_1"/>
    <property type="match status" value="1"/>
</dbReference>
<comment type="caution">
    <text evidence="3">The sequence shown here is derived from an EMBL/GenBank/DDBJ whole genome shotgun (WGS) entry which is preliminary data.</text>
</comment>
<gene>
    <name evidence="3" type="ORF">OH806_05045</name>
</gene>
<name>A0ABT3HLY3_9FLAO</name>
<sequence length="161" mass="18972">MKNLISLLILFLGVIIFKAQQKVISIVKYEELEKRIQEEGEKLLVVNFWSTTCAPCVKELPHFMEVNNKNADNPKFKMILVSLDRLVDKERVIKFIKNKNLTAEVILLDDIKRMNTWIPRFEKKWDGNIPVTIFYKNGEKVHFNDGEMSKEELENIITKYL</sequence>
<evidence type="ECO:0000259" key="2">
    <source>
        <dbReference type="PROSITE" id="PS51352"/>
    </source>
</evidence>
<dbReference type="InterPro" id="IPR012336">
    <property type="entry name" value="Thioredoxin-like_fold"/>
</dbReference>